<proteinExistence type="predicted"/>
<accession>E2PXP2</accession>
<evidence type="ECO:0000256" key="3">
    <source>
        <dbReference type="SAM" id="Phobius"/>
    </source>
</evidence>
<dbReference type="Proteomes" id="UP000002357">
    <property type="component" value="Chromosome"/>
</dbReference>
<organism evidence="4 5">
    <name type="scientific">Streptomyces clavuligerus</name>
    <dbReference type="NCBI Taxonomy" id="1901"/>
    <lineage>
        <taxon>Bacteria</taxon>
        <taxon>Bacillati</taxon>
        <taxon>Actinomycetota</taxon>
        <taxon>Actinomycetes</taxon>
        <taxon>Kitasatosporales</taxon>
        <taxon>Streptomycetaceae</taxon>
        <taxon>Streptomyces</taxon>
    </lineage>
</organism>
<evidence type="ECO:0000256" key="2">
    <source>
        <dbReference type="SAM" id="MobiDB-lite"/>
    </source>
</evidence>
<feature type="compositionally biased region" description="Basic residues" evidence="2">
    <location>
        <begin position="13"/>
        <end position="25"/>
    </location>
</feature>
<feature type="compositionally biased region" description="Low complexity" evidence="2">
    <location>
        <begin position="177"/>
        <end position="188"/>
    </location>
</feature>
<dbReference type="KEGG" id="sclf:BB341_13285"/>
<evidence type="ECO:0000313" key="4">
    <source>
        <dbReference type="EMBL" id="EFG08132.1"/>
    </source>
</evidence>
<feature type="region of interest" description="Disordered" evidence="2">
    <location>
        <begin position="173"/>
        <end position="249"/>
    </location>
</feature>
<evidence type="ECO:0000256" key="1">
    <source>
        <dbReference type="SAM" id="Coils"/>
    </source>
</evidence>
<feature type="transmembrane region" description="Helical" evidence="3">
    <location>
        <begin position="265"/>
        <end position="286"/>
    </location>
</feature>
<dbReference type="EMBL" id="CM000913">
    <property type="protein sequence ID" value="EFG08132.1"/>
    <property type="molecule type" value="Genomic_DNA"/>
</dbReference>
<dbReference type="AlphaFoldDB" id="E2PXP2"/>
<name>E2PXP2_STRCL</name>
<keyword evidence="3" id="KW-0472">Membrane</keyword>
<keyword evidence="3" id="KW-1133">Transmembrane helix</keyword>
<evidence type="ECO:0000313" key="5">
    <source>
        <dbReference type="Proteomes" id="UP000002357"/>
    </source>
</evidence>
<feature type="transmembrane region" description="Helical" evidence="3">
    <location>
        <begin position="330"/>
        <end position="350"/>
    </location>
</feature>
<protein>
    <submittedName>
        <fullName evidence="4">Uncharacterized protein</fullName>
    </submittedName>
</protein>
<keyword evidence="3" id="KW-0812">Transmembrane</keyword>
<dbReference type="STRING" id="1901.BB341_13285"/>
<feature type="coiled-coil region" evidence="1">
    <location>
        <begin position="121"/>
        <end position="155"/>
    </location>
</feature>
<feature type="region of interest" description="Disordered" evidence="2">
    <location>
        <begin position="1"/>
        <end position="52"/>
    </location>
</feature>
<gene>
    <name evidence="4" type="ORF">SCLAV_3061</name>
</gene>
<feature type="coiled-coil region" evidence="1">
    <location>
        <begin position="420"/>
        <end position="454"/>
    </location>
</feature>
<feature type="compositionally biased region" description="Basic and acidic residues" evidence="2">
    <location>
        <begin position="196"/>
        <end position="227"/>
    </location>
</feature>
<dbReference type="eggNOG" id="ENOG502ZQDB">
    <property type="taxonomic scope" value="Bacteria"/>
</dbReference>
<feature type="transmembrane region" description="Helical" evidence="3">
    <location>
        <begin position="390"/>
        <end position="411"/>
    </location>
</feature>
<reference evidence="4 5" key="1">
    <citation type="journal article" date="2010" name="Genome Biol. Evol.">
        <title>The sequence of a 1.8-mb bacterial linear plasmid reveals a rich evolutionary reservoir of secondary metabolic pathways.</title>
        <authorList>
            <person name="Medema M.H."/>
            <person name="Trefzer A."/>
            <person name="Kovalchuk A."/>
            <person name="van den Berg M."/>
            <person name="Mueller U."/>
            <person name="Heijne W."/>
            <person name="Wu L."/>
            <person name="Alam M.T."/>
            <person name="Ronning C.M."/>
            <person name="Nierman W.C."/>
            <person name="Bovenberg R.A.L."/>
            <person name="Breitling R."/>
            <person name="Takano E."/>
        </authorList>
    </citation>
    <scope>NUCLEOTIDE SEQUENCE [LARGE SCALE GENOMIC DNA]</scope>
    <source>
        <strain evidence="5">ATCC 27064 / DSM 738 / JCM 4710 / NBRC 13307 / NCIMB 12785 / NRRL 3585 / VKM Ac-602</strain>
    </source>
</reference>
<dbReference type="OrthoDB" id="4252224at2"/>
<feature type="compositionally biased region" description="Basic and acidic residues" evidence="2">
    <location>
        <begin position="41"/>
        <end position="52"/>
    </location>
</feature>
<keyword evidence="5" id="KW-1185">Reference proteome</keyword>
<sequence>MRPLRGTLGGRDRTHRFRGPRRGRRNTGDPREGTLPQPEPVESRAVREAGEHPLVRRARRDGAQAAARGVFDPWVLAAADGLPYLVALEYQRDRVRARLVVASARADEDAVQEESRLRSLVEEGTHRRARAERRRERLEVRRDTVIAQLDRLARRADRWDAFRDGLVGRYERRRRAGAPPAAGEAPEGLTGRGARSGRDVPVRPGEDPRRTDLRHADPRHPDGRRTDTWQSLADPGHDPGAGHGTAEATRAAWEGAKARPGLSPLARIALLTLLALVELPVYYVVFLRLHGNDRTGETLSVSLTLAVATVMVIAPHCAARVLRGRAATGAIKLSALPALGILAAWGYGAWMLGLLRAKLIFAPPETRTTNGRTYTPKNSVDALELSQTSVSAMFIALLLLSGGIAFLIGLGDEHPYLGSYRHVVTRLDAAEREIADAQRDIERASAALNSLAERRAERRRAQEARLHAVGGLYESAAASYLNGVALGARDPAVTEAATRLARRWPLLAEAPVPVRV</sequence>
<keyword evidence="1" id="KW-0175">Coiled coil</keyword>